<feature type="site" description="Catalytically relevant" evidence="6">
    <location>
        <position position="209"/>
    </location>
</feature>
<dbReference type="GO" id="GO:0097367">
    <property type="term" value="F:carbohydrate derivative binding"/>
    <property type="evidence" value="ECO:0007669"/>
    <property type="project" value="InterPro"/>
</dbReference>
<gene>
    <name evidence="10" type="ORF">HH303_09875</name>
</gene>
<feature type="domain" description="CBS" evidence="8">
    <location>
        <begin position="290"/>
        <end position="342"/>
    </location>
</feature>
<evidence type="ECO:0000256" key="6">
    <source>
        <dbReference type="PIRSR" id="PIRSR004692-3"/>
    </source>
</evidence>
<keyword evidence="10" id="KW-0413">Isomerase</keyword>
<proteinExistence type="inferred from homology"/>
<dbReference type="GO" id="GO:1901135">
    <property type="term" value="P:carbohydrate derivative metabolic process"/>
    <property type="evidence" value="ECO:0007669"/>
    <property type="project" value="InterPro"/>
</dbReference>
<feature type="site" description="Catalytically relevant" evidence="6">
    <location>
        <position position="168"/>
    </location>
</feature>
<evidence type="ECO:0000313" key="11">
    <source>
        <dbReference type="Proteomes" id="UP000539372"/>
    </source>
</evidence>
<evidence type="ECO:0000256" key="2">
    <source>
        <dbReference type="ARBA" id="ARBA00022737"/>
    </source>
</evidence>
<keyword evidence="5" id="KW-0862">Zinc</keyword>
<evidence type="ECO:0000256" key="1">
    <source>
        <dbReference type="ARBA" id="ARBA00008165"/>
    </source>
</evidence>
<dbReference type="CDD" id="cd04604">
    <property type="entry name" value="CBS_pair_SIS_assoc"/>
    <property type="match status" value="1"/>
</dbReference>
<dbReference type="GO" id="GO:0046872">
    <property type="term" value="F:metal ion binding"/>
    <property type="evidence" value="ECO:0007669"/>
    <property type="project" value="UniProtKB-KW"/>
</dbReference>
<dbReference type="InterPro" id="IPR046342">
    <property type="entry name" value="CBS_dom_sf"/>
</dbReference>
<dbReference type="SMART" id="SM00116">
    <property type="entry name" value="CBS"/>
    <property type="match status" value="2"/>
</dbReference>
<dbReference type="SUPFAM" id="SSF53697">
    <property type="entry name" value="SIS domain"/>
    <property type="match status" value="1"/>
</dbReference>
<evidence type="ECO:0000313" key="10">
    <source>
        <dbReference type="EMBL" id="NMM44784.1"/>
    </source>
</evidence>
<comment type="similarity">
    <text evidence="1 4">Belongs to the SIS family. GutQ/KpsF subfamily.</text>
</comment>
<dbReference type="PROSITE" id="PS51371">
    <property type="entry name" value="CBS"/>
    <property type="match status" value="2"/>
</dbReference>
<evidence type="ECO:0000256" key="3">
    <source>
        <dbReference type="ARBA" id="ARBA00023122"/>
    </source>
</evidence>
<dbReference type="InterPro" id="IPR000644">
    <property type="entry name" value="CBS_dom"/>
</dbReference>
<dbReference type="PANTHER" id="PTHR42745:SF1">
    <property type="entry name" value="ARABINOSE 5-PHOSPHATE ISOMERASE KDSD"/>
    <property type="match status" value="1"/>
</dbReference>
<dbReference type="InterPro" id="IPR001347">
    <property type="entry name" value="SIS_dom"/>
</dbReference>
<dbReference type="EMBL" id="JABBNT010000003">
    <property type="protein sequence ID" value="NMM44784.1"/>
    <property type="molecule type" value="Genomic_DNA"/>
</dbReference>
<keyword evidence="3 7" id="KW-0129">CBS domain</keyword>
<protein>
    <submittedName>
        <fullName evidence="10">KpsF/GutQ family sugar-phosphate isomerase</fullName>
    </submittedName>
</protein>
<evidence type="ECO:0000259" key="9">
    <source>
        <dbReference type="PROSITE" id="PS51464"/>
    </source>
</evidence>
<keyword evidence="2" id="KW-0677">Repeat</keyword>
<organism evidence="10 11">
    <name type="scientific">Pacificispira spongiicola</name>
    <dbReference type="NCBI Taxonomy" id="2729598"/>
    <lineage>
        <taxon>Bacteria</taxon>
        <taxon>Pseudomonadati</taxon>
        <taxon>Pseudomonadota</taxon>
        <taxon>Alphaproteobacteria</taxon>
        <taxon>Rhodospirillales</taxon>
        <taxon>Rhodospirillaceae</taxon>
        <taxon>Pacificispira</taxon>
    </lineage>
</organism>
<dbReference type="PANTHER" id="PTHR42745">
    <property type="match status" value="1"/>
</dbReference>
<accession>A0A7Y0HGW2</accession>
<feature type="site" description="Catalytically relevant" evidence="6">
    <location>
        <position position="75"/>
    </location>
</feature>
<dbReference type="GO" id="GO:0005975">
    <property type="term" value="P:carbohydrate metabolic process"/>
    <property type="evidence" value="ECO:0007669"/>
    <property type="project" value="InterPro"/>
</dbReference>
<evidence type="ECO:0000256" key="4">
    <source>
        <dbReference type="PIRNR" id="PIRNR004692"/>
    </source>
</evidence>
<dbReference type="Pfam" id="PF00571">
    <property type="entry name" value="CBS"/>
    <property type="match status" value="2"/>
</dbReference>
<dbReference type="GO" id="GO:0019146">
    <property type="term" value="F:arabinose-5-phosphate isomerase activity"/>
    <property type="evidence" value="ECO:0007669"/>
    <property type="project" value="UniProtKB-ARBA"/>
</dbReference>
<dbReference type="InterPro" id="IPR046348">
    <property type="entry name" value="SIS_dom_sf"/>
</dbReference>
<dbReference type="InterPro" id="IPR050986">
    <property type="entry name" value="GutQ/KpsF_isomerases"/>
</dbReference>
<evidence type="ECO:0000259" key="8">
    <source>
        <dbReference type="PROSITE" id="PS51371"/>
    </source>
</evidence>
<dbReference type="RefSeq" id="WP_169625180.1">
    <property type="nucleotide sequence ID" value="NZ_JABBNT010000003.1"/>
</dbReference>
<comment type="caution">
    <text evidence="10">The sequence shown here is derived from an EMBL/GenBank/DDBJ whole genome shotgun (WGS) entry which is preliminary data.</text>
</comment>
<dbReference type="InterPro" id="IPR004800">
    <property type="entry name" value="KdsD/KpsF-type"/>
</dbReference>
<keyword evidence="11" id="KW-1185">Reference proteome</keyword>
<name>A0A7Y0HGW2_9PROT</name>
<feature type="domain" description="CBS" evidence="8">
    <location>
        <begin position="225"/>
        <end position="289"/>
    </location>
</feature>
<dbReference type="Gene3D" id="3.40.50.10490">
    <property type="entry name" value="Glucose-6-phosphate isomerase like protein, domain 1"/>
    <property type="match status" value="1"/>
</dbReference>
<dbReference type="Proteomes" id="UP000539372">
    <property type="component" value="Unassembled WGS sequence"/>
</dbReference>
<evidence type="ECO:0000256" key="5">
    <source>
        <dbReference type="PIRSR" id="PIRSR004692-2"/>
    </source>
</evidence>
<feature type="binding site" evidence="5">
    <location>
        <position position="98"/>
    </location>
    <ligand>
        <name>Zn(2+)</name>
        <dbReference type="ChEBI" id="CHEBI:29105"/>
    </ligand>
</feature>
<dbReference type="Pfam" id="PF01380">
    <property type="entry name" value="SIS"/>
    <property type="match status" value="1"/>
</dbReference>
<dbReference type="PIRSF" id="PIRSF004692">
    <property type="entry name" value="KdsD_KpsF"/>
    <property type="match status" value="1"/>
</dbReference>
<dbReference type="PROSITE" id="PS51464">
    <property type="entry name" value="SIS"/>
    <property type="match status" value="1"/>
</dbReference>
<dbReference type="InterPro" id="IPR035474">
    <property type="entry name" value="SIS_Kpsf"/>
</dbReference>
<feature type="domain" description="SIS" evidence="9">
    <location>
        <begin position="58"/>
        <end position="200"/>
    </location>
</feature>
<dbReference type="NCBIfam" id="TIGR00393">
    <property type="entry name" value="kpsF"/>
    <property type="match status" value="1"/>
</dbReference>
<reference evidence="10 11" key="1">
    <citation type="submission" date="2020-04" db="EMBL/GenBank/DDBJ databases">
        <title>Rhodospirillaceae bacterium KN72 isolated from deep sea.</title>
        <authorList>
            <person name="Zhang D.-C."/>
        </authorList>
    </citation>
    <scope>NUCLEOTIDE SEQUENCE [LARGE SCALE GENOMIC DNA]</scope>
    <source>
        <strain evidence="10 11">KN72</strain>
    </source>
</reference>
<dbReference type="Gene3D" id="3.10.580.10">
    <property type="entry name" value="CBS-domain"/>
    <property type="match status" value="1"/>
</dbReference>
<dbReference type="FunFam" id="3.40.50.10490:FF:000011">
    <property type="entry name" value="Arabinose 5-phosphate isomerase"/>
    <property type="match status" value="1"/>
</dbReference>
<feature type="site" description="Catalytically relevant" evidence="6">
    <location>
        <position position="127"/>
    </location>
</feature>
<dbReference type="AlphaFoldDB" id="A0A7Y0HGW2"/>
<evidence type="ECO:0000256" key="7">
    <source>
        <dbReference type="PROSITE-ProRule" id="PRU00703"/>
    </source>
</evidence>
<keyword evidence="5" id="KW-0479">Metal-binding</keyword>
<dbReference type="CDD" id="cd05014">
    <property type="entry name" value="SIS_Kpsf"/>
    <property type="match status" value="1"/>
</dbReference>
<sequence>MSQTVSKRALGAAEGANTAHTDLDAGRAVLEAEAAALLRMASELNGDFLAALDILAALTEEGKGSGRLIVSGMGKSGHVGRKIAATFASTGTPAQFVHPGEASHGDLGMITERDAVLAISNSGETAELTDLVLHVKRFRIPMIAVTGRAGSTLAKEASVALILPDEPEAGALGLAPTTSTTMTLALGDALAVALLERKGFTAADFRIFHPGGKLGRQLSRVRDLMHSDTELPLITSDQRMDQAVITITSKHFGCSGVVDADGRLIGIVTDGDLRRHMSADLMQRNVEDVMTKNPITVSADALAAEVLNQMNTRKITAIFVVDADNRPEGIVHVHDFLRAGVA</sequence>